<protein>
    <submittedName>
        <fullName evidence="12">Uncharacterized protein LOC136077994</fullName>
    </submittedName>
</protein>
<evidence type="ECO:0000256" key="9">
    <source>
        <dbReference type="SAM" id="SignalP"/>
    </source>
</evidence>
<keyword evidence="7" id="KW-0407">Ion channel</keyword>
<evidence type="ECO:0000256" key="6">
    <source>
        <dbReference type="ARBA" id="ARBA00023136"/>
    </source>
</evidence>
<evidence type="ECO:0000256" key="1">
    <source>
        <dbReference type="ARBA" id="ARBA00004141"/>
    </source>
</evidence>
<evidence type="ECO:0000313" key="12">
    <source>
        <dbReference type="RefSeq" id="XP_065648627.1"/>
    </source>
</evidence>
<dbReference type="PRINTS" id="PR00169">
    <property type="entry name" value="KCHANNEL"/>
</dbReference>
<keyword evidence="9" id="KW-0732">Signal</keyword>
<keyword evidence="2" id="KW-0813">Transport</keyword>
<keyword evidence="4 8" id="KW-1133">Transmembrane helix</keyword>
<evidence type="ECO:0000256" key="4">
    <source>
        <dbReference type="ARBA" id="ARBA00022989"/>
    </source>
</evidence>
<feature type="domain" description="Potassium channel" evidence="10">
    <location>
        <begin position="156"/>
        <end position="232"/>
    </location>
</feature>
<accession>A0ABM4BHX2</accession>
<evidence type="ECO:0000256" key="8">
    <source>
        <dbReference type="SAM" id="Phobius"/>
    </source>
</evidence>
<dbReference type="GeneID" id="136077994"/>
<dbReference type="RefSeq" id="XP_065648627.1">
    <property type="nucleotide sequence ID" value="XM_065792555.1"/>
</dbReference>
<dbReference type="Pfam" id="PF07885">
    <property type="entry name" value="Ion_trans_2"/>
    <property type="match status" value="1"/>
</dbReference>
<evidence type="ECO:0000256" key="5">
    <source>
        <dbReference type="ARBA" id="ARBA00023065"/>
    </source>
</evidence>
<keyword evidence="5" id="KW-0406">Ion transport</keyword>
<feature type="transmembrane region" description="Helical" evidence="8">
    <location>
        <begin position="148"/>
        <end position="168"/>
    </location>
</feature>
<dbReference type="PANTHER" id="PTHR11537:SF254">
    <property type="entry name" value="POTASSIUM VOLTAGE-GATED CHANNEL PROTEIN SHAB"/>
    <property type="match status" value="1"/>
</dbReference>
<feature type="transmembrane region" description="Helical" evidence="8">
    <location>
        <begin position="208"/>
        <end position="229"/>
    </location>
</feature>
<dbReference type="Gene3D" id="1.10.287.70">
    <property type="match status" value="1"/>
</dbReference>
<keyword evidence="3 8" id="KW-0812">Transmembrane</keyword>
<keyword evidence="6 8" id="KW-0472">Membrane</keyword>
<dbReference type="Proteomes" id="UP001652625">
    <property type="component" value="Chromosome 03"/>
</dbReference>
<comment type="subcellular location">
    <subcellularLocation>
        <location evidence="1">Membrane</location>
        <topology evidence="1">Multi-pass membrane protein</topology>
    </subcellularLocation>
</comment>
<evidence type="ECO:0000256" key="7">
    <source>
        <dbReference type="ARBA" id="ARBA00023303"/>
    </source>
</evidence>
<evidence type="ECO:0000259" key="10">
    <source>
        <dbReference type="Pfam" id="PF07885"/>
    </source>
</evidence>
<dbReference type="PANTHER" id="PTHR11537">
    <property type="entry name" value="VOLTAGE-GATED POTASSIUM CHANNEL"/>
    <property type="match status" value="1"/>
</dbReference>
<feature type="chain" id="PRO_5045314274" evidence="9">
    <location>
        <begin position="21"/>
        <end position="424"/>
    </location>
</feature>
<dbReference type="SUPFAM" id="SSF81324">
    <property type="entry name" value="Voltage-gated potassium channels"/>
    <property type="match status" value="1"/>
</dbReference>
<proteinExistence type="predicted"/>
<feature type="signal peptide" evidence="9">
    <location>
        <begin position="1"/>
        <end position="20"/>
    </location>
</feature>
<gene>
    <name evidence="12" type="primary">LOC136077994</name>
</gene>
<feature type="transmembrane region" description="Helical" evidence="8">
    <location>
        <begin position="180"/>
        <end position="196"/>
    </location>
</feature>
<organism evidence="11 12">
    <name type="scientific">Hydra vulgaris</name>
    <name type="common">Hydra</name>
    <name type="synonym">Hydra attenuata</name>
    <dbReference type="NCBI Taxonomy" id="6087"/>
    <lineage>
        <taxon>Eukaryota</taxon>
        <taxon>Metazoa</taxon>
        <taxon>Cnidaria</taxon>
        <taxon>Hydrozoa</taxon>
        <taxon>Hydroidolina</taxon>
        <taxon>Anthoathecata</taxon>
        <taxon>Aplanulata</taxon>
        <taxon>Hydridae</taxon>
        <taxon>Hydra</taxon>
    </lineage>
</organism>
<reference evidence="12" key="1">
    <citation type="submission" date="2025-08" db="UniProtKB">
        <authorList>
            <consortium name="RefSeq"/>
        </authorList>
    </citation>
    <scope>IDENTIFICATION</scope>
</reference>
<name>A0ABM4BHX2_HYDVU</name>
<evidence type="ECO:0000256" key="3">
    <source>
        <dbReference type="ARBA" id="ARBA00022692"/>
    </source>
</evidence>
<keyword evidence="11" id="KW-1185">Reference proteome</keyword>
<evidence type="ECO:0000313" key="11">
    <source>
        <dbReference type="Proteomes" id="UP001652625"/>
    </source>
</evidence>
<dbReference type="InterPro" id="IPR013099">
    <property type="entry name" value="K_chnl_dom"/>
</dbReference>
<dbReference type="InterPro" id="IPR028325">
    <property type="entry name" value="VG_K_chnl"/>
</dbReference>
<feature type="transmembrane region" description="Helical" evidence="8">
    <location>
        <begin position="371"/>
        <end position="392"/>
    </location>
</feature>
<sequence length="424" mass="48548">MIFNMVFVNMLLGMMRTFHCEQAPMYSLTYWELKPYIYLDNNTTNTVVGIIPSMYSAFESYCLQKNEVLIKYNPPLNDWNSFSKKFVNGVYIEKNTIWGPFISPYYLDYSNNATNVYSIKVLTQIAVVVRKESLQLHYKLMVACNRSLLVLLIVGLLCIIFGLSLSIVEQLRNPDGNLSFVSGLWWAFITLTTIGYGDVVPNTLFGRFIAVLWLFVGMVFYSILTSLVVETVTGSYVLLDKKISVFQDSFENQFANSIQASNIFPKPSYKDVFESVQYGLSDACLINPDIAAWYYDDIIDKNLIVTTLLPANIFVYLYSPTNFDEKKNNYSDCFNNYAKRFVDQSIKMYNKNPPTKNLELYKLDELLSSRAFIGSAIGVMVLISLGLAYDICNNYIQKKRNLLTKKEKSSPFELIAELESVTKI</sequence>
<evidence type="ECO:0000256" key="2">
    <source>
        <dbReference type="ARBA" id="ARBA00022448"/>
    </source>
</evidence>